<feature type="transmembrane region" description="Helical" evidence="11">
    <location>
        <begin position="279"/>
        <end position="299"/>
    </location>
</feature>
<evidence type="ECO:0000256" key="11">
    <source>
        <dbReference type="SAM" id="Phobius"/>
    </source>
</evidence>
<feature type="transmembrane region" description="Helical" evidence="11">
    <location>
        <begin position="406"/>
        <end position="427"/>
    </location>
</feature>
<dbReference type="NCBIfam" id="NF037979">
    <property type="entry name" value="Na_transp"/>
    <property type="match status" value="1"/>
</dbReference>
<comment type="subcellular location">
    <subcellularLocation>
        <location evidence="1">Membrane</location>
        <topology evidence="1">Multi-pass membrane protein</topology>
    </subcellularLocation>
</comment>
<keyword evidence="10" id="KW-0769">Symport</keyword>
<keyword evidence="5 11" id="KW-1133">Transmembrane helix</keyword>
<proteinExistence type="inferred from homology"/>
<evidence type="ECO:0000256" key="1">
    <source>
        <dbReference type="ARBA" id="ARBA00004141"/>
    </source>
</evidence>
<sequence length="697" mass="77929">MTLMVLIYLLQVEGSLCGTSDKGQPITISGLSVPVISQPAASIGSSNDSSQSGIERKEWGRQIEFILTLVGFCVGLGNVWRFPYLCYQNGGGAFLIPYFITLVLVGIPLYYLELILGQFSSLGPTAVWMVEPMFKGVGISMVIIVAYIVCYYNVITAWAMFYLFASMTSELPWKYCNNWWNTKTCIDSTMNITEIVENGTINGSKPTTPSDGNTRYYCFPNYAIKLNIRLFNFSNNVLRMSEGIEYPGSVVWQLCLLLFLAWLIICLVLMKGVDSVGKAAYFVSLFPYVLLTILLGQAATLDGAKDGIKFYMYPEWDRLADAQTWSEAATQIFYSLGICMGSLIAMSSYNNFRYNCQRDSVMIPLINCLTSIYAGFVVFAMLGYIAKEKNLEIKDVAKEGPGLVFVVYPEGLATLPVAPLWSTLFFFMMSTLGFSSQFSMAEGVCVAIEDEFDFLRKGRNGLLLRFAYCFANFLLGIPMVIEGVLIFKCLYESPLTFGDYVFPGWANAIAWLIVALPLSCIVGYMVYYHMRYGGAGLCKENSKSTPEWGPALKVNRTGRYQRVIRLKRNESCNLDNTIPETTPLDKKPINNGLFTVSNSELGHTDCPNPPIISADDDDDDEEELRMTSAMYTNQTYEPDEFQRDLTSTESREKETFSDLRTVDLLPLLSSSKSAVVHGAWLLFTCMTVLTWFSGIDS</sequence>
<dbReference type="GO" id="GO:0089718">
    <property type="term" value="P:amino acid import across plasma membrane"/>
    <property type="evidence" value="ECO:0007669"/>
    <property type="project" value="TreeGrafter"/>
</dbReference>
<dbReference type="PANTHER" id="PTHR11616:SF321">
    <property type="entry name" value="SODIUM-DEPENDENT NUTRIENT AMINO ACID TRANSPORTER 1-RELATED"/>
    <property type="match status" value="1"/>
</dbReference>
<feature type="binding site" evidence="8">
    <location>
        <position position="432"/>
    </location>
    <ligand>
        <name>Na(+)</name>
        <dbReference type="ChEBI" id="CHEBI:29101"/>
        <label>1</label>
    </ligand>
</feature>
<dbReference type="PROSITE" id="PS00610">
    <property type="entry name" value="NA_NEUROTRAN_SYMP_1"/>
    <property type="match status" value="1"/>
</dbReference>
<evidence type="ECO:0000256" key="3">
    <source>
        <dbReference type="ARBA" id="ARBA00022448"/>
    </source>
</evidence>
<evidence type="ECO:0000256" key="10">
    <source>
        <dbReference type="RuleBase" id="RU003732"/>
    </source>
</evidence>
<feature type="binding site" evidence="8">
    <location>
        <position position="71"/>
    </location>
    <ligand>
        <name>Na(+)</name>
        <dbReference type="ChEBI" id="CHEBI:29101"/>
        <label>1</label>
    </ligand>
</feature>
<organism evidence="13 14">
    <name type="scientific">Paralvinella palmiformis</name>
    <dbReference type="NCBI Taxonomy" id="53620"/>
    <lineage>
        <taxon>Eukaryota</taxon>
        <taxon>Metazoa</taxon>
        <taxon>Spiralia</taxon>
        <taxon>Lophotrochozoa</taxon>
        <taxon>Annelida</taxon>
        <taxon>Polychaeta</taxon>
        <taxon>Sedentaria</taxon>
        <taxon>Canalipalpata</taxon>
        <taxon>Terebellida</taxon>
        <taxon>Terebelliformia</taxon>
        <taxon>Alvinellidae</taxon>
        <taxon>Paralvinella</taxon>
    </lineage>
</organism>
<keyword evidence="9" id="KW-1015">Disulfide bond</keyword>
<keyword evidence="8" id="KW-0915">Sodium</keyword>
<feature type="binding site" evidence="8">
    <location>
        <position position="74"/>
    </location>
    <ligand>
        <name>Na(+)</name>
        <dbReference type="ChEBI" id="CHEBI:29101"/>
        <label>1</label>
    </ligand>
</feature>
<feature type="chain" id="PRO_5042272032" description="Transporter" evidence="12">
    <location>
        <begin position="18"/>
        <end position="697"/>
    </location>
</feature>
<feature type="transmembrane region" description="Helical" evidence="11">
    <location>
        <begin position="361"/>
        <end position="386"/>
    </location>
</feature>
<dbReference type="InterPro" id="IPR037272">
    <property type="entry name" value="SNS_sf"/>
</dbReference>
<evidence type="ECO:0000256" key="8">
    <source>
        <dbReference type="PIRSR" id="PIRSR600175-1"/>
    </source>
</evidence>
<feature type="binding site" evidence="8">
    <location>
        <position position="436"/>
    </location>
    <ligand>
        <name>Na(+)</name>
        <dbReference type="ChEBI" id="CHEBI:29101"/>
        <label>1</label>
    </ligand>
</feature>
<name>A0AAD9KGB2_9ANNE</name>
<dbReference type="GO" id="GO:0046872">
    <property type="term" value="F:metal ion binding"/>
    <property type="evidence" value="ECO:0007669"/>
    <property type="project" value="UniProtKB-KW"/>
</dbReference>
<dbReference type="PROSITE" id="PS00754">
    <property type="entry name" value="NA_NEUROTRAN_SYMP_2"/>
    <property type="match status" value="1"/>
</dbReference>
<feature type="transmembrane region" description="Helical" evidence="11">
    <location>
        <begin position="95"/>
        <end position="116"/>
    </location>
</feature>
<keyword evidence="12" id="KW-0732">Signal</keyword>
<dbReference type="InterPro" id="IPR000175">
    <property type="entry name" value="Na/ntran_symport"/>
</dbReference>
<evidence type="ECO:0000256" key="7">
    <source>
        <dbReference type="ARBA" id="ARBA00023180"/>
    </source>
</evidence>
<dbReference type="PRINTS" id="PR00176">
    <property type="entry name" value="NANEUSMPORT"/>
</dbReference>
<keyword evidence="6 11" id="KW-0472">Membrane</keyword>
<feature type="transmembrane region" description="Helical" evidence="11">
    <location>
        <begin position="250"/>
        <end position="270"/>
    </location>
</feature>
<evidence type="ECO:0000313" key="14">
    <source>
        <dbReference type="Proteomes" id="UP001208570"/>
    </source>
</evidence>
<feature type="transmembrane region" description="Helical" evidence="11">
    <location>
        <begin position="466"/>
        <end position="488"/>
    </location>
</feature>
<reference evidence="13" key="1">
    <citation type="journal article" date="2023" name="Mol. Biol. Evol.">
        <title>Third-Generation Sequencing Reveals the Adaptive Role of the Epigenome in Three Deep-Sea Polychaetes.</title>
        <authorList>
            <person name="Perez M."/>
            <person name="Aroh O."/>
            <person name="Sun Y."/>
            <person name="Lan Y."/>
            <person name="Juniper S.K."/>
            <person name="Young C.R."/>
            <person name="Angers B."/>
            <person name="Qian P.Y."/>
        </authorList>
    </citation>
    <scope>NUCLEOTIDE SEQUENCE</scope>
    <source>
        <strain evidence="13">P08H-3</strain>
    </source>
</reference>
<evidence type="ECO:0000256" key="5">
    <source>
        <dbReference type="ARBA" id="ARBA00022989"/>
    </source>
</evidence>
<keyword evidence="3 10" id="KW-0813">Transport</keyword>
<dbReference type="AlphaFoldDB" id="A0AAD9KGB2"/>
<protein>
    <recommendedName>
        <fullName evidence="10">Transporter</fullName>
    </recommendedName>
</protein>
<evidence type="ECO:0000256" key="12">
    <source>
        <dbReference type="SAM" id="SignalP"/>
    </source>
</evidence>
<keyword evidence="8" id="KW-0479">Metal-binding</keyword>
<comment type="similarity">
    <text evidence="2 10">Belongs to the sodium:neurotransmitter symporter (SNF) (TC 2.A.22) family.</text>
</comment>
<keyword evidence="14" id="KW-1185">Reference proteome</keyword>
<evidence type="ECO:0000256" key="6">
    <source>
        <dbReference type="ARBA" id="ARBA00023136"/>
    </source>
</evidence>
<keyword evidence="7" id="KW-0325">Glycoprotein</keyword>
<dbReference type="SUPFAM" id="SSF161070">
    <property type="entry name" value="SNF-like"/>
    <property type="match status" value="1"/>
</dbReference>
<dbReference type="EMBL" id="JAODUP010000005">
    <property type="protein sequence ID" value="KAK2169993.1"/>
    <property type="molecule type" value="Genomic_DNA"/>
</dbReference>
<feature type="transmembrane region" description="Helical" evidence="11">
    <location>
        <begin position="332"/>
        <end position="349"/>
    </location>
</feature>
<gene>
    <name evidence="13" type="ORF">LSH36_5g10015</name>
</gene>
<evidence type="ECO:0000256" key="9">
    <source>
        <dbReference type="PIRSR" id="PIRSR600175-2"/>
    </source>
</evidence>
<dbReference type="GO" id="GO:0005283">
    <property type="term" value="F:amino acid:sodium symporter activity"/>
    <property type="evidence" value="ECO:0007669"/>
    <property type="project" value="TreeGrafter"/>
</dbReference>
<evidence type="ECO:0000313" key="13">
    <source>
        <dbReference type="EMBL" id="KAK2169993.1"/>
    </source>
</evidence>
<dbReference type="Proteomes" id="UP001208570">
    <property type="component" value="Unassembled WGS sequence"/>
</dbReference>
<feature type="signal peptide" evidence="12">
    <location>
        <begin position="1"/>
        <end position="17"/>
    </location>
</feature>
<comment type="caution">
    <text evidence="13">The sequence shown here is derived from an EMBL/GenBank/DDBJ whole genome shotgun (WGS) entry which is preliminary data.</text>
</comment>
<dbReference type="PANTHER" id="PTHR11616">
    <property type="entry name" value="SODIUM/CHLORIDE DEPENDENT TRANSPORTER"/>
    <property type="match status" value="1"/>
</dbReference>
<evidence type="ECO:0000256" key="2">
    <source>
        <dbReference type="ARBA" id="ARBA00006459"/>
    </source>
</evidence>
<accession>A0AAD9KGB2</accession>
<feature type="transmembrane region" description="Helical" evidence="11">
    <location>
        <begin position="65"/>
        <end position="83"/>
    </location>
</feature>
<feature type="binding site" evidence="8">
    <location>
        <position position="78"/>
    </location>
    <ligand>
        <name>Na(+)</name>
        <dbReference type="ChEBI" id="CHEBI:29101"/>
        <label>1</label>
    </ligand>
</feature>
<dbReference type="PROSITE" id="PS50267">
    <property type="entry name" value="NA_NEUROTRAN_SYMP_3"/>
    <property type="match status" value="1"/>
</dbReference>
<feature type="binding site" evidence="8">
    <location>
        <position position="367"/>
    </location>
    <ligand>
        <name>Na(+)</name>
        <dbReference type="ChEBI" id="CHEBI:29101"/>
        <label>1</label>
    </ligand>
</feature>
<dbReference type="GO" id="GO:0005886">
    <property type="term" value="C:plasma membrane"/>
    <property type="evidence" value="ECO:0007669"/>
    <property type="project" value="TreeGrafter"/>
</dbReference>
<feature type="binding site" evidence="8">
    <location>
        <position position="335"/>
    </location>
    <ligand>
        <name>Na(+)</name>
        <dbReference type="ChEBI" id="CHEBI:29101"/>
        <label>1</label>
    </ligand>
</feature>
<dbReference type="Pfam" id="PF00209">
    <property type="entry name" value="SNF"/>
    <property type="match status" value="1"/>
</dbReference>
<keyword evidence="4 10" id="KW-0812">Transmembrane</keyword>
<feature type="transmembrane region" description="Helical" evidence="11">
    <location>
        <begin position="508"/>
        <end position="527"/>
    </location>
</feature>
<feature type="disulfide bond" evidence="9">
    <location>
        <begin position="176"/>
        <end position="185"/>
    </location>
</feature>
<feature type="transmembrane region" description="Helical" evidence="11">
    <location>
        <begin position="137"/>
        <end position="165"/>
    </location>
</feature>
<evidence type="ECO:0000256" key="4">
    <source>
        <dbReference type="ARBA" id="ARBA00022692"/>
    </source>
</evidence>
<feature type="transmembrane region" description="Helical" evidence="11">
    <location>
        <begin position="674"/>
        <end position="694"/>
    </location>
</feature>